<dbReference type="InterPro" id="IPR051014">
    <property type="entry name" value="Cation_Transport_ATPase_IB"/>
</dbReference>
<dbReference type="EC" id="3.6.3.3" evidence="3"/>
<dbReference type="PROSITE" id="PS01229">
    <property type="entry name" value="COF_2"/>
    <property type="match status" value="1"/>
</dbReference>
<dbReference type="PRINTS" id="PR00119">
    <property type="entry name" value="CATATPASE"/>
</dbReference>
<dbReference type="InterPro" id="IPR023214">
    <property type="entry name" value="HAD_sf"/>
</dbReference>
<evidence type="ECO:0000313" key="3">
    <source>
        <dbReference type="EMBL" id="OIQ72592.1"/>
    </source>
</evidence>
<dbReference type="Gene3D" id="3.40.50.1000">
    <property type="entry name" value="HAD superfamily/HAD-like"/>
    <property type="match status" value="1"/>
</dbReference>
<keyword evidence="2" id="KW-1133">Transmembrane helix</keyword>
<dbReference type="SUPFAM" id="SSF56784">
    <property type="entry name" value="HAD-like"/>
    <property type="match status" value="1"/>
</dbReference>
<accession>A0A1J5PP71</accession>
<evidence type="ECO:0000256" key="2">
    <source>
        <dbReference type="SAM" id="Phobius"/>
    </source>
</evidence>
<proteinExistence type="inferred from homology"/>
<name>A0A1J5PP71_9ZZZZ</name>
<dbReference type="PANTHER" id="PTHR48085">
    <property type="entry name" value="CADMIUM/ZINC-TRANSPORTING ATPASE HMA2-RELATED"/>
    <property type="match status" value="1"/>
</dbReference>
<keyword evidence="3" id="KW-0378">Hydrolase</keyword>
<comment type="caution">
    <text evidence="3">The sequence shown here is derived from an EMBL/GenBank/DDBJ whole genome shotgun (WGS) entry which is preliminary data.</text>
</comment>
<dbReference type="EC" id="3.6.3.5" evidence="3"/>
<dbReference type="GO" id="GO:0016787">
    <property type="term" value="F:hydrolase activity"/>
    <property type="evidence" value="ECO:0007669"/>
    <property type="project" value="UniProtKB-KW"/>
</dbReference>
<dbReference type="PANTHER" id="PTHR48085:SF5">
    <property type="entry name" value="CADMIUM_ZINC-TRANSPORTING ATPASE HMA4-RELATED"/>
    <property type="match status" value="1"/>
</dbReference>
<gene>
    <name evidence="3" type="primary">zntA_1</name>
    <name evidence="3" type="ORF">GALL_457810</name>
</gene>
<comment type="similarity">
    <text evidence="1">Belongs to the cation transport ATPase (P-type) (TC 3.A.3) family. Type IB subfamily.</text>
</comment>
<feature type="transmembrane region" description="Helical" evidence="2">
    <location>
        <begin position="92"/>
        <end position="117"/>
    </location>
</feature>
<organism evidence="3">
    <name type="scientific">mine drainage metagenome</name>
    <dbReference type="NCBI Taxonomy" id="410659"/>
    <lineage>
        <taxon>unclassified sequences</taxon>
        <taxon>metagenomes</taxon>
        <taxon>ecological metagenomes</taxon>
    </lineage>
</organism>
<dbReference type="AlphaFoldDB" id="A0A1J5PP71"/>
<reference evidence="3" key="1">
    <citation type="submission" date="2016-10" db="EMBL/GenBank/DDBJ databases">
        <title>Sequence of Gallionella enrichment culture.</title>
        <authorList>
            <person name="Poehlein A."/>
            <person name="Muehling M."/>
            <person name="Daniel R."/>
        </authorList>
    </citation>
    <scope>NUCLEOTIDE SEQUENCE</scope>
</reference>
<sequence length="159" mass="17017">MCCGRAFRAELMPDDKVSVIREMTAKGGVVIVGDGINDAPALAWASVGIAMRSGSDVALETADGALLRNRVSDVAAMVRLARAAMGNIRQNVTITLGMMAVFLVTTILGITGLWLAILADTGQPFWSHSMHYGCWPLPPSGNSQLHHDLWGFIPRASIR</sequence>
<dbReference type="InterPro" id="IPR036412">
    <property type="entry name" value="HAD-like_sf"/>
</dbReference>
<keyword evidence="2" id="KW-0472">Membrane</keyword>
<protein>
    <submittedName>
        <fullName evidence="3">Lead, cadmium, zinc and mercury-transporting ATPase</fullName>
        <ecNumber evidence="3">3.6.3.3</ecNumber>
        <ecNumber evidence="3">3.6.3.5</ecNumber>
    </submittedName>
</protein>
<dbReference type="EMBL" id="MLJW01003205">
    <property type="protein sequence ID" value="OIQ72592.1"/>
    <property type="molecule type" value="Genomic_DNA"/>
</dbReference>
<keyword evidence="2" id="KW-0812">Transmembrane</keyword>
<evidence type="ECO:0000256" key="1">
    <source>
        <dbReference type="ARBA" id="ARBA00006024"/>
    </source>
</evidence>
<dbReference type="GO" id="GO:0016020">
    <property type="term" value="C:membrane"/>
    <property type="evidence" value="ECO:0007669"/>
    <property type="project" value="TreeGrafter"/>
</dbReference>
<dbReference type="GO" id="GO:0015086">
    <property type="term" value="F:cadmium ion transmembrane transporter activity"/>
    <property type="evidence" value="ECO:0007669"/>
    <property type="project" value="TreeGrafter"/>
</dbReference>
<dbReference type="Pfam" id="PF08282">
    <property type="entry name" value="Hydrolase_3"/>
    <property type="match status" value="1"/>
</dbReference>